<dbReference type="Proteomes" id="UP001189429">
    <property type="component" value="Unassembled WGS sequence"/>
</dbReference>
<feature type="compositionally biased region" description="Low complexity" evidence="1">
    <location>
        <begin position="90"/>
        <end position="104"/>
    </location>
</feature>
<name>A0ABN9WXZ3_9DINO</name>
<reference evidence="2" key="1">
    <citation type="submission" date="2023-10" db="EMBL/GenBank/DDBJ databases">
        <authorList>
            <person name="Chen Y."/>
            <person name="Shah S."/>
            <person name="Dougan E. K."/>
            <person name="Thang M."/>
            <person name="Chan C."/>
        </authorList>
    </citation>
    <scope>NUCLEOTIDE SEQUENCE [LARGE SCALE GENOMIC DNA]</scope>
</reference>
<proteinExistence type="predicted"/>
<keyword evidence="3" id="KW-1185">Reference proteome</keyword>
<feature type="region of interest" description="Disordered" evidence="1">
    <location>
        <begin position="78"/>
        <end position="104"/>
    </location>
</feature>
<feature type="region of interest" description="Disordered" evidence="1">
    <location>
        <begin position="33"/>
        <end position="57"/>
    </location>
</feature>
<sequence length="104" mass="10743">MPHRVFQKTDGISSAAEASMWHRPPLICTQRGAAAGAGVDGAAGATESATARSSEGGDHVSNFSLTWSILVWRFATTASRRSSGADRRSAASSPKAFSESASST</sequence>
<organism evidence="2 3">
    <name type="scientific">Prorocentrum cordatum</name>
    <dbReference type="NCBI Taxonomy" id="2364126"/>
    <lineage>
        <taxon>Eukaryota</taxon>
        <taxon>Sar</taxon>
        <taxon>Alveolata</taxon>
        <taxon>Dinophyceae</taxon>
        <taxon>Prorocentrales</taxon>
        <taxon>Prorocentraceae</taxon>
        <taxon>Prorocentrum</taxon>
    </lineage>
</organism>
<comment type="caution">
    <text evidence="2">The sequence shown here is derived from an EMBL/GenBank/DDBJ whole genome shotgun (WGS) entry which is preliminary data.</text>
</comment>
<accession>A0ABN9WXZ3</accession>
<evidence type="ECO:0000313" key="3">
    <source>
        <dbReference type="Proteomes" id="UP001189429"/>
    </source>
</evidence>
<protein>
    <submittedName>
        <fullName evidence="2">Uncharacterized protein</fullName>
    </submittedName>
</protein>
<feature type="compositionally biased region" description="Low complexity" evidence="1">
    <location>
        <begin position="33"/>
        <end position="45"/>
    </location>
</feature>
<gene>
    <name evidence="2" type="ORF">PCOR1329_LOCUS71634</name>
</gene>
<evidence type="ECO:0000256" key="1">
    <source>
        <dbReference type="SAM" id="MobiDB-lite"/>
    </source>
</evidence>
<dbReference type="EMBL" id="CAUYUJ010019520">
    <property type="protein sequence ID" value="CAK0891790.1"/>
    <property type="molecule type" value="Genomic_DNA"/>
</dbReference>
<evidence type="ECO:0000313" key="2">
    <source>
        <dbReference type="EMBL" id="CAK0891790.1"/>
    </source>
</evidence>